<dbReference type="RefSeq" id="WP_004865185.1">
    <property type="nucleotide sequence ID" value="NZ_JH725043.1"/>
</dbReference>
<dbReference type="PANTHER" id="PTHR43825:SF1">
    <property type="entry name" value="TRANSKETOLASE-LIKE PYRIMIDINE-BINDING DOMAIN-CONTAINING PROTEIN"/>
    <property type="match status" value="1"/>
</dbReference>
<protein>
    <recommendedName>
        <fullName evidence="1">Transketolase-like pyrimidine-binding domain-containing protein</fullName>
    </recommendedName>
</protein>
<dbReference type="Pfam" id="PF02780">
    <property type="entry name" value="Transketolase_C"/>
    <property type="match status" value="1"/>
</dbReference>
<evidence type="ECO:0000313" key="3">
    <source>
        <dbReference type="Proteomes" id="UP000008948"/>
    </source>
</evidence>
<dbReference type="CDD" id="cd07033">
    <property type="entry name" value="TPP_PYR_DXS_TK_like"/>
    <property type="match status" value="1"/>
</dbReference>
<name>A0ABN0GS35_BARVI</name>
<dbReference type="SUPFAM" id="SSF52922">
    <property type="entry name" value="TK C-terminal domain-like"/>
    <property type="match status" value="1"/>
</dbReference>
<dbReference type="InterPro" id="IPR033248">
    <property type="entry name" value="Transketolase_C"/>
</dbReference>
<dbReference type="EMBL" id="AIMH01000001">
    <property type="protein sequence ID" value="EJF98900.1"/>
    <property type="molecule type" value="Genomic_DNA"/>
</dbReference>
<dbReference type="Gene3D" id="3.40.50.970">
    <property type="match status" value="1"/>
</dbReference>
<gene>
    <name evidence="2" type="ORF">MEI_00067</name>
</gene>
<dbReference type="SMART" id="SM00861">
    <property type="entry name" value="Transket_pyr"/>
    <property type="match status" value="1"/>
</dbReference>
<evidence type="ECO:0000259" key="1">
    <source>
        <dbReference type="SMART" id="SM00861"/>
    </source>
</evidence>
<organism evidence="2 3">
    <name type="scientific">Bartonella vinsonii subsp. arupensis Pm136co</name>
    <dbReference type="NCBI Taxonomy" id="1094561"/>
    <lineage>
        <taxon>Bacteria</taxon>
        <taxon>Pseudomonadati</taxon>
        <taxon>Pseudomonadota</taxon>
        <taxon>Alphaproteobacteria</taxon>
        <taxon>Hyphomicrobiales</taxon>
        <taxon>Bartonellaceae</taxon>
        <taxon>Bartonella</taxon>
    </lineage>
</organism>
<dbReference type="SUPFAM" id="SSF52518">
    <property type="entry name" value="Thiamin diphosphate-binding fold (THDP-binding)"/>
    <property type="match status" value="1"/>
</dbReference>
<keyword evidence="3" id="KW-1185">Reference proteome</keyword>
<dbReference type="Pfam" id="PF02779">
    <property type="entry name" value="Transket_pyr"/>
    <property type="match status" value="1"/>
</dbReference>
<dbReference type="InterPro" id="IPR009014">
    <property type="entry name" value="Transketo_C/PFOR_II"/>
</dbReference>
<sequence length="321" mass="34751">MSVDIPHQKTQTAVKFSNLEIMNKTLIKIAQCDKDTVVLTADSLISGKIDQFAKLYPERIIEVGIAEQNLVGIAAGLASCGKKPFVVSQACFLTTRALEQIKVDVAYCENSVRLIGISAGISYGPLGATHHAISDFASLRAIPNIRIIAPADNKETEAAILSTLNNPMPVYIRLGKRAVENIHDDASKIDIHKASIIKKGKDIFLLATGETVQICLDAAEELQKYEIIPTIASVPTIRPLDEESMLELCKSHKSVVVCEEHSINGGFGEAIARLLMEQSIACKFISLGIPDEPICNGSQLEVLANYGISREGITKAVLAMR</sequence>
<comment type="caution">
    <text evidence="2">The sequence shown here is derived from an EMBL/GenBank/DDBJ whole genome shotgun (WGS) entry which is preliminary data.</text>
</comment>
<reference evidence="2 3" key="1">
    <citation type="submission" date="2012-03" db="EMBL/GenBank/DDBJ databases">
        <title>The Genome Sequence of Bartonella vinsonii subsp. arupensis str. Pm136co.</title>
        <authorList>
            <consortium name="The Broad Institute Genome Sequencing Platform"/>
            <consortium name="The Broad Institute Genome Sequencing Center for Infectious Disease"/>
            <person name="Feldgarden M."/>
            <person name="Kirby J."/>
            <person name="Kosoy M."/>
            <person name="Birtles R."/>
            <person name="Probert W.S."/>
            <person name="Chiaraviglio L."/>
            <person name="Young S.K."/>
            <person name="Zeng Q."/>
            <person name="Gargeya S."/>
            <person name="Fitzgerald M."/>
            <person name="Haas B."/>
            <person name="Abouelleil A."/>
            <person name="Alvarado L."/>
            <person name="Arachchi H.M."/>
            <person name="Berlin A."/>
            <person name="Chapman S.B."/>
            <person name="Gearin G."/>
            <person name="Goldberg J."/>
            <person name="Griggs A."/>
            <person name="Gujja S."/>
            <person name="Hansen M."/>
            <person name="Heiman D."/>
            <person name="Howarth C."/>
            <person name="Larimer J."/>
            <person name="Lui A."/>
            <person name="MacDonald P.J.P."/>
            <person name="McCowen C."/>
            <person name="Montmayeur A."/>
            <person name="Murphy C."/>
            <person name="Neiman D."/>
            <person name="Pearson M."/>
            <person name="Priest M."/>
            <person name="Roberts A."/>
            <person name="Saif S."/>
            <person name="Shea T."/>
            <person name="Sisk P."/>
            <person name="Stolte C."/>
            <person name="Sykes S."/>
            <person name="Wortman J."/>
            <person name="Nusbaum C."/>
            <person name="Birren B."/>
        </authorList>
    </citation>
    <scope>NUCLEOTIDE SEQUENCE [LARGE SCALE GENOMIC DNA]</scope>
    <source>
        <strain evidence="2 3">Pm136co</strain>
    </source>
</reference>
<proteinExistence type="predicted"/>
<dbReference type="InterPro" id="IPR029061">
    <property type="entry name" value="THDP-binding"/>
</dbReference>
<feature type="domain" description="Transketolase-like pyrimidine-binding" evidence="1">
    <location>
        <begin position="16"/>
        <end position="182"/>
    </location>
</feature>
<dbReference type="InterPro" id="IPR051157">
    <property type="entry name" value="PDH/Transketolase"/>
</dbReference>
<dbReference type="Gene3D" id="3.40.50.920">
    <property type="match status" value="1"/>
</dbReference>
<accession>A0ABN0GS35</accession>
<evidence type="ECO:0000313" key="2">
    <source>
        <dbReference type="EMBL" id="EJF98900.1"/>
    </source>
</evidence>
<dbReference type="PANTHER" id="PTHR43825">
    <property type="entry name" value="PYRUVATE DEHYDROGENASE E1 COMPONENT"/>
    <property type="match status" value="1"/>
</dbReference>
<dbReference type="Proteomes" id="UP000008948">
    <property type="component" value="Unassembled WGS sequence"/>
</dbReference>
<dbReference type="InterPro" id="IPR005475">
    <property type="entry name" value="Transketolase-like_Pyr-bd"/>
</dbReference>